<protein>
    <submittedName>
        <fullName evidence="1">Uncharacterized protein</fullName>
    </submittedName>
</protein>
<reference evidence="1" key="1">
    <citation type="submission" date="2018-10" db="EMBL/GenBank/DDBJ databases">
        <title>Hidden diversity of soil giant viruses.</title>
        <authorList>
            <person name="Schulz F."/>
            <person name="Alteio L."/>
            <person name="Goudeau D."/>
            <person name="Ryan E.M."/>
            <person name="Malmstrom R.R."/>
            <person name="Blanchard J."/>
            <person name="Woyke T."/>
        </authorList>
    </citation>
    <scope>NUCLEOTIDE SEQUENCE</scope>
    <source>
        <strain evidence="1">SMV1</strain>
    </source>
</reference>
<evidence type="ECO:0000313" key="1">
    <source>
        <dbReference type="EMBL" id="AYV86172.1"/>
    </source>
</evidence>
<accession>A0A3G5AG78</accession>
<proteinExistence type="predicted"/>
<dbReference type="EMBL" id="MK072498">
    <property type="protein sequence ID" value="AYV86172.1"/>
    <property type="molecule type" value="Genomic_DNA"/>
</dbReference>
<sequence length="441" mass="51850">MGLAQSFDQYDYFDNLLNNYDENNKDNDDFKDMVDLFFKRPIKPNTKLYTLPDKKEWWSEIKKIFPMYEESDKLPIPLNNMILTWKYNDMKSTVIPTKEELMHYITLMNEYNNNMNPFENFSNMMALITGDKKYISFYVKDIVAKDEYSIIPLCCSYNDKTFPLELRSIVIVSKEEWLIGSCYTRDVTKLSGLRKEISLPGILGDDREEIKGDEKDKVLKIFKDGFLYLVVTYGLNANSISYYDNGILIREISSAFNSEEYREYHNNISHGIDRYLIFGMNIELNFDSGYLKGPFSIKLKDKSASGFIGDNKYYFPGIQSLNINKEMNDLLLMYSDVLIGKYKYTSRDARGEYSEKKYYNNEHQLHGIIQYKYGYSLNEKEIKKLTGKGIHKVSKKGTIIKRFYVNGKEYPLGMIEKIKEDLRVHLKINDLVSIVNDYLFY</sequence>
<gene>
    <name evidence="1" type="ORF">Solumvirus1_47</name>
</gene>
<organism evidence="1">
    <name type="scientific">Solumvirus sp</name>
    <dbReference type="NCBI Taxonomy" id="2487773"/>
    <lineage>
        <taxon>Viruses</taxon>
        <taxon>Pithoviruses</taxon>
    </lineage>
</organism>
<name>A0A3G5AG78_9VIRU</name>